<evidence type="ECO:0000256" key="2">
    <source>
        <dbReference type="ARBA" id="ARBA00004651"/>
    </source>
</evidence>
<dbReference type="SUPFAM" id="SSF55874">
    <property type="entry name" value="ATPase domain of HSP90 chaperone/DNA topoisomerase II/histidine kinase"/>
    <property type="match status" value="1"/>
</dbReference>
<dbReference type="CDD" id="cd00082">
    <property type="entry name" value="HisKA"/>
    <property type="match status" value="1"/>
</dbReference>
<evidence type="ECO:0000256" key="6">
    <source>
        <dbReference type="ARBA" id="ARBA00022679"/>
    </source>
</evidence>
<dbReference type="PANTHER" id="PTHR44936">
    <property type="entry name" value="SENSOR PROTEIN CREC"/>
    <property type="match status" value="1"/>
</dbReference>
<keyword evidence="4" id="KW-1003">Cell membrane</keyword>
<dbReference type="Gene3D" id="3.30.565.10">
    <property type="entry name" value="Histidine kinase-like ATPase, C-terminal domain"/>
    <property type="match status" value="1"/>
</dbReference>
<keyword evidence="10" id="KW-0812">Transmembrane</keyword>
<keyword evidence="10" id="KW-0472">Membrane</keyword>
<proteinExistence type="predicted"/>
<protein>
    <recommendedName>
        <fullName evidence="3">histidine kinase</fullName>
        <ecNumber evidence="3">2.7.13.3</ecNumber>
    </recommendedName>
</protein>
<evidence type="ECO:0000259" key="11">
    <source>
        <dbReference type="PROSITE" id="PS50109"/>
    </source>
</evidence>
<name>A0A2X0QUB6_9PROT</name>
<dbReference type="GO" id="GO:0005524">
    <property type="term" value="F:ATP binding"/>
    <property type="evidence" value="ECO:0007669"/>
    <property type="project" value="UniProtKB-KW"/>
</dbReference>
<dbReference type="InterPro" id="IPR036097">
    <property type="entry name" value="HisK_dim/P_sf"/>
</dbReference>
<dbReference type="InterPro" id="IPR036890">
    <property type="entry name" value="HATPase_C_sf"/>
</dbReference>
<evidence type="ECO:0000256" key="7">
    <source>
        <dbReference type="ARBA" id="ARBA00022741"/>
    </source>
</evidence>
<feature type="transmembrane region" description="Helical" evidence="10">
    <location>
        <begin position="118"/>
        <end position="137"/>
    </location>
</feature>
<dbReference type="SUPFAM" id="SSF47384">
    <property type="entry name" value="Homodimeric domain of signal transducing histidine kinase"/>
    <property type="match status" value="1"/>
</dbReference>
<evidence type="ECO:0000256" key="1">
    <source>
        <dbReference type="ARBA" id="ARBA00000085"/>
    </source>
</evidence>
<dbReference type="Gene3D" id="1.10.287.130">
    <property type="match status" value="1"/>
</dbReference>
<keyword evidence="10" id="KW-1133">Transmembrane helix</keyword>
<evidence type="ECO:0000256" key="9">
    <source>
        <dbReference type="ARBA" id="ARBA00022840"/>
    </source>
</evidence>
<feature type="transmembrane region" description="Helical" evidence="10">
    <location>
        <begin position="84"/>
        <end position="106"/>
    </location>
</feature>
<dbReference type="PRINTS" id="PR00344">
    <property type="entry name" value="BCTRLSENSOR"/>
</dbReference>
<dbReference type="AlphaFoldDB" id="A0A2X0QUB6"/>
<dbReference type="SMART" id="SM00387">
    <property type="entry name" value="HATPase_c"/>
    <property type="match status" value="1"/>
</dbReference>
<dbReference type="EC" id="2.7.13.3" evidence="3"/>
<dbReference type="GO" id="GO:0005886">
    <property type="term" value="C:plasma membrane"/>
    <property type="evidence" value="ECO:0007669"/>
    <property type="project" value="UniProtKB-SubCell"/>
</dbReference>
<feature type="transmembrane region" description="Helical" evidence="10">
    <location>
        <begin position="44"/>
        <end position="64"/>
    </location>
</feature>
<keyword evidence="8 12" id="KW-0418">Kinase</keyword>
<keyword evidence="7" id="KW-0547">Nucleotide-binding</keyword>
<accession>A0A2X0QUB6</accession>
<keyword evidence="5" id="KW-0597">Phosphoprotein</keyword>
<comment type="subcellular location">
    <subcellularLocation>
        <location evidence="2">Cell membrane</location>
        <topology evidence="2">Multi-pass membrane protein</topology>
    </subcellularLocation>
</comment>
<evidence type="ECO:0000256" key="8">
    <source>
        <dbReference type="ARBA" id="ARBA00022777"/>
    </source>
</evidence>
<dbReference type="InterPro" id="IPR050980">
    <property type="entry name" value="2C_sensor_his_kinase"/>
</dbReference>
<dbReference type="PROSITE" id="PS50109">
    <property type="entry name" value="HIS_KIN"/>
    <property type="match status" value="1"/>
</dbReference>
<reference evidence="12" key="1">
    <citation type="submission" date="2018-05" db="EMBL/GenBank/DDBJ databases">
        <authorList>
            <person name="Lanie J.A."/>
            <person name="Ng W.-L."/>
            <person name="Kazmierczak K.M."/>
            <person name="Andrzejewski T.M."/>
            <person name="Davidsen T.M."/>
            <person name="Wayne K.J."/>
            <person name="Tettelin H."/>
            <person name="Glass J.I."/>
            <person name="Rusch D."/>
            <person name="Podicherti R."/>
            <person name="Tsui H.-C.T."/>
            <person name="Winkler M.E."/>
        </authorList>
    </citation>
    <scope>NUCLEOTIDE SEQUENCE</scope>
    <source>
        <strain evidence="12">KNB</strain>
    </source>
</reference>
<dbReference type="EMBL" id="LS423452">
    <property type="protein sequence ID" value="SPS05067.1"/>
    <property type="molecule type" value="Genomic_DNA"/>
</dbReference>
<evidence type="ECO:0000313" key="12">
    <source>
        <dbReference type="EMBL" id="SPS05067.1"/>
    </source>
</evidence>
<dbReference type="Pfam" id="PF25323">
    <property type="entry name" value="6TM_PilS"/>
    <property type="match status" value="1"/>
</dbReference>
<dbReference type="PANTHER" id="PTHR44936:SF10">
    <property type="entry name" value="SENSOR PROTEIN RSTB"/>
    <property type="match status" value="1"/>
</dbReference>
<keyword evidence="9" id="KW-0067">ATP-binding</keyword>
<feature type="transmembrane region" description="Helical" evidence="10">
    <location>
        <begin position="157"/>
        <end position="175"/>
    </location>
</feature>
<sequence length="422" mass="46259">MKTLFLSPSPSPLNLRRVLVLKNIAVIGLTLAVLVVAKGMGMPLPYAVIASVLMVLNLLTWVRFRLPWPVQEIEVFGQLVLDALLLSALLYLAGGATNPFVLLLLLPLTIASVTLLTMYAWFMAVIIVACYTFLMFFYIPLPHFHIDHVVRFDSSAWMMWLGFVLGVGLISYYVAKMGNTLRERERMLAEVRENALRDEHLVALGALAVGAAHELGTPLGTMAVVLKELEHEYAAQPELVKELQLLREQVSRCKSILSQMLSSTEHARAESGFSTAVDRYLEDLLAQWHSMRPSAQVSYRWTGPSPAPQIVAEQVLGQVITNLLNNAADASEQSVEVEASCNAEQLLIEVCDRGSGFTPIAETHAGELFFTTKENGKGIGLFLVNAALRRFGGVLSLSNREGGGACTRVTVPLARLRVTAST</sequence>
<feature type="domain" description="Histidine kinase" evidence="11">
    <location>
        <begin position="210"/>
        <end position="415"/>
    </location>
</feature>
<evidence type="ECO:0000256" key="3">
    <source>
        <dbReference type="ARBA" id="ARBA00012438"/>
    </source>
</evidence>
<dbReference type="InterPro" id="IPR005467">
    <property type="entry name" value="His_kinase_dom"/>
</dbReference>
<gene>
    <name evidence="12" type="ORF">NITFAB_0656</name>
</gene>
<dbReference type="InterPro" id="IPR004358">
    <property type="entry name" value="Sig_transdc_His_kin-like_C"/>
</dbReference>
<evidence type="ECO:0000256" key="4">
    <source>
        <dbReference type="ARBA" id="ARBA00022475"/>
    </source>
</evidence>
<dbReference type="Pfam" id="PF02518">
    <property type="entry name" value="HATPase_c"/>
    <property type="match status" value="1"/>
</dbReference>
<keyword evidence="6" id="KW-0808">Transferase</keyword>
<evidence type="ECO:0000256" key="10">
    <source>
        <dbReference type="SAM" id="Phobius"/>
    </source>
</evidence>
<organism evidence="12">
    <name type="scientific">Candidatus Nitrotoga fabula</name>
    <dbReference type="NCBI Taxonomy" id="2182327"/>
    <lineage>
        <taxon>Bacteria</taxon>
        <taxon>Pseudomonadati</taxon>
        <taxon>Pseudomonadota</taxon>
        <taxon>Betaproteobacteria</taxon>
        <taxon>Nitrosomonadales</taxon>
        <taxon>Gallionellaceae</taxon>
        <taxon>Candidatus Nitrotoga</taxon>
    </lineage>
</organism>
<evidence type="ECO:0000256" key="5">
    <source>
        <dbReference type="ARBA" id="ARBA00022553"/>
    </source>
</evidence>
<comment type="catalytic activity">
    <reaction evidence="1">
        <text>ATP + protein L-histidine = ADP + protein N-phospho-L-histidine.</text>
        <dbReference type="EC" id="2.7.13.3"/>
    </reaction>
</comment>
<dbReference type="InterPro" id="IPR003661">
    <property type="entry name" value="HisK_dim/P_dom"/>
</dbReference>
<dbReference type="InterPro" id="IPR003594">
    <property type="entry name" value="HATPase_dom"/>
</dbReference>
<dbReference type="GO" id="GO:0000155">
    <property type="term" value="F:phosphorelay sensor kinase activity"/>
    <property type="evidence" value="ECO:0007669"/>
    <property type="project" value="InterPro"/>
</dbReference>
<feature type="transmembrane region" description="Helical" evidence="10">
    <location>
        <begin position="20"/>
        <end position="37"/>
    </location>
</feature>